<keyword evidence="3" id="KW-1185">Reference proteome</keyword>
<feature type="region of interest" description="Disordered" evidence="1">
    <location>
        <begin position="50"/>
        <end position="88"/>
    </location>
</feature>
<feature type="region of interest" description="Disordered" evidence="1">
    <location>
        <begin position="1"/>
        <end position="31"/>
    </location>
</feature>
<sequence>MPPQPPQPGLNGDVPIPGAATEPPLRTHSSKFPIERELVLSIDKGLTKVPLMHEPRGNPGSRLSNGIHLLPKQSGAIAPDHPPKQTQA</sequence>
<evidence type="ECO:0000256" key="1">
    <source>
        <dbReference type="SAM" id="MobiDB-lite"/>
    </source>
</evidence>
<protein>
    <submittedName>
        <fullName evidence="2">Uncharacterized protein</fullName>
    </submittedName>
</protein>
<feature type="non-terminal residue" evidence="2">
    <location>
        <position position="1"/>
    </location>
</feature>
<dbReference type="EMBL" id="WJQU01003295">
    <property type="protein sequence ID" value="KAJ6626110.1"/>
    <property type="molecule type" value="Genomic_DNA"/>
</dbReference>
<accession>A0A9Q0MJA0</accession>
<comment type="caution">
    <text evidence="2">The sequence shown here is derived from an EMBL/GenBank/DDBJ whole genome shotgun (WGS) entry which is preliminary data.</text>
</comment>
<proteinExistence type="predicted"/>
<evidence type="ECO:0000313" key="2">
    <source>
        <dbReference type="EMBL" id="KAJ6626110.1"/>
    </source>
</evidence>
<name>A0A9Q0MJA0_9DIPT</name>
<dbReference type="Proteomes" id="UP001151699">
    <property type="component" value="Unassembled WGS sequence"/>
</dbReference>
<organism evidence="2 3">
    <name type="scientific">Pseudolycoriella hygida</name>
    <dbReference type="NCBI Taxonomy" id="35572"/>
    <lineage>
        <taxon>Eukaryota</taxon>
        <taxon>Metazoa</taxon>
        <taxon>Ecdysozoa</taxon>
        <taxon>Arthropoda</taxon>
        <taxon>Hexapoda</taxon>
        <taxon>Insecta</taxon>
        <taxon>Pterygota</taxon>
        <taxon>Neoptera</taxon>
        <taxon>Endopterygota</taxon>
        <taxon>Diptera</taxon>
        <taxon>Nematocera</taxon>
        <taxon>Sciaroidea</taxon>
        <taxon>Sciaridae</taxon>
        <taxon>Pseudolycoriella</taxon>
    </lineage>
</organism>
<reference evidence="2" key="1">
    <citation type="submission" date="2022-07" db="EMBL/GenBank/DDBJ databases">
        <authorList>
            <person name="Trinca V."/>
            <person name="Uliana J.V.C."/>
            <person name="Torres T.T."/>
            <person name="Ward R.J."/>
            <person name="Monesi N."/>
        </authorList>
    </citation>
    <scope>NUCLEOTIDE SEQUENCE</scope>
    <source>
        <strain evidence="2">HSMRA1968</strain>
        <tissue evidence="2">Whole embryos</tissue>
    </source>
</reference>
<dbReference type="OrthoDB" id="8188202at2759"/>
<gene>
    <name evidence="2" type="ORF">Bhyg_17007</name>
</gene>
<dbReference type="AlphaFoldDB" id="A0A9Q0MJA0"/>
<evidence type="ECO:0000313" key="3">
    <source>
        <dbReference type="Proteomes" id="UP001151699"/>
    </source>
</evidence>